<dbReference type="PANTHER" id="PTHR24559">
    <property type="entry name" value="TRANSPOSON TY3-I GAG-POL POLYPROTEIN"/>
    <property type="match status" value="1"/>
</dbReference>
<evidence type="ECO:0000256" key="8">
    <source>
        <dbReference type="SAM" id="MobiDB-lite"/>
    </source>
</evidence>
<dbReference type="InterPro" id="IPR043502">
    <property type="entry name" value="DNA/RNA_pol_sf"/>
</dbReference>
<keyword evidence="6" id="KW-0378">Hydrolase</keyword>
<dbReference type="Pfam" id="PF00078">
    <property type="entry name" value="RVT_1"/>
    <property type="match status" value="1"/>
</dbReference>
<evidence type="ECO:0000256" key="1">
    <source>
        <dbReference type="ARBA" id="ARBA00022670"/>
    </source>
</evidence>
<reference evidence="10 11" key="1">
    <citation type="journal article" date="2022" name="Nat. Ecol. Evol.">
        <title>A masculinizing supergene underlies an exaggerated male reproductive morph in a spider.</title>
        <authorList>
            <person name="Hendrickx F."/>
            <person name="De Corte Z."/>
            <person name="Sonet G."/>
            <person name="Van Belleghem S.M."/>
            <person name="Kostlbacher S."/>
            <person name="Vangestel C."/>
        </authorList>
    </citation>
    <scope>NUCLEOTIDE SEQUENCE [LARGE SCALE GENOMIC DNA]</scope>
    <source>
        <strain evidence="10">W744_W776</strain>
    </source>
</reference>
<keyword evidence="11" id="KW-1185">Reference proteome</keyword>
<sequence length="502" mass="58064">MISIKKKIFIPYFIEEDDPNVKLTGFAKLSDSFTELTSNGDSQSEIFIRKKNKFIPYFIEDYDPNVKLTGFALLSDSFTELTSNGDNQSEKSQDSDLSENGKRHSSENSGQFFTKTDKTRVVKERRKKKIIILYFVGDDEPIVQLTGFAKLSNSFTELTTNGDSQSENSEKSDLSENGKRHRFLPKFFTKTDKTSVVKERRKKEDIIPYEVGDDEPNAKPKRYRKLSDEEIENLPKIIKVSNPVKINHQVEHHIETTGPPVFSRARRLTPEKLAIAKQEFQYMINQGICRPSKSSWASPLHMVPKKDGDLRPCGDYRRLNNVTKPDRYPIPHIHDVAQQLEGKTIFSTIDLFRAYHQIPVREEDIQKTAVITPFGLFEFPFMSFGLCNAAQTFQRFIHSILQDLDFCTAYIDDVLVSSKDEKEHMHHLRLIFQRFQEYGIRINPSKCNFGQPEVNFLGYRITAQGTQPMEDKVSAIVNFPKPSTVQEMRRFLAMNNFYRCFL</sequence>
<proteinExistence type="predicted"/>
<accession>A0AAV6TR26</accession>
<dbReference type="InterPro" id="IPR053134">
    <property type="entry name" value="RNA-dir_DNA_polymerase"/>
</dbReference>
<feature type="compositionally biased region" description="Basic and acidic residues" evidence="8">
    <location>
        <begin position="88"/>
        <end position="106"/>
    </location>
</feature>
<dbReference type="Gene3D" id="3.10.10.10">
    <property type="entry name" value="HIV Type 1 Reverse Transcriptase, subunit A, domain 1"/>
    <property type="match status" value="1"/>
</dbReference>
<protein>
    <recommendedName>
        <fullName evidence="9">Reverse transcriptase domain-containing protein</fullName>
    </recommendedName>
</protein>
<dbReference type="SUPFAM" id="SSF56672">
    <property type="entry name" value="DNA/RNA polymerases"/>
    <property type="match status" value="1"/>
</dbReference>
<evidence type="ECO:0000256" key="4">
    <source>
        <dbReference type="ARBA" id="ARBA00022722"/>
    </source>
</evidence>
<dbReference type="Proteomes" id="UP000827092">
    <property type="component" value="Unassembled WGS sequence"/>
</dbReference>
<gene>
    <name evidence="10" type="ORF">JTE90_025748</name>
</gene>
<keyword evidence="1" id="KW-0645">Protease</keyword>
<keyword evidence="5" id="KW-0255">Endonuclease</keyword>
<dbReference type="AlphaFoldDB" id="A0AAV6TR26"/>
<organism evidence="10 11">
    <name type="scientific">Oedothorax gibbosus</name>
    <dbReference type="NCBI Taxonomy" id="931172"/>
    <lineage>
        <taxon>Eukaryota</taxon>
        <taxon>Metazoa</taxon>
        <taxon>Ecdysozoa</taxon>
        <taxon>Arthropoda</taxon>
        <taxon>Chelicerata</taxon>
        <taxon>Arachnida</taxon>
        <taxon>Araneae</taxon>
        <taxon>Araneomorphae</taxon>
        <taxon>Entelegynae</taxon>
        <taxon>Araneoidea</taxon>
        <taxon>Linyphiidae</taxon>
        <taxon>Erigoninae</taxon>
        <taxon>Oedothorax</taxon>
    </lineage>
</organism>
<keyword evidence="3" id="KW-0548">Nucleotidyltransferase</keyword>
<feature type="compositionally biased region" description="Basic and acidic residues" evidence="8">
    <location>
        <begin position="168"/>
        <end position="178"/>
    </location>
</feature>
<dbReference type="GO" id="GO:0008233">
    <property type="term" value="F:peptidase activity"/>
    <property type="evidence" value="ECO:0007669"/>
    <property type="project" value="UniProtKB-KW"/>
</dbReference>
<evidence type="ECO:0000256" key="7">
    <source>
        <dbReference type="ARBA" id="ARBA00022918"/>
    </source>
</evidence>
<dbReference type="GO" id="GO:0006508">
    <property type="term" value="P:proteolysis"/>
    <property type="evidence" value="ECO:0007669"/>
    <property type="project" value="UniProtKB-KW"/>
</dbReference>
<dbReference type="InterPro" id="IPR043128">
    <property type="entry name" value="Rev_trsase/Diguanyl_cyclase"/>
</dbReference>
<evidence type="ECO:0000313" key="11">
    <source>
        <dbReference type="Proteomes" id="UP000827092"/>
    </source>
</evidence>
<feature type="region of interest" description="Disordered" evidence="8">
    <location>
        <begin position="158"/>
        <end position="178"/>
    </location>
</feature>
<feature type="domain" description="Reverse transcriptase" evidence="9">
    <location>
        <begin position="284"/>
        <end position="461"/>
    </location>
</feature>
<dbReference type="PROSITE" id="PS50878">
    <property type="entry name" value="RT_POL"/>
    <property type="match status" value="1"/>
</dbReference>
<dbReference type="FunFam" id="3.10.10.10:FF:000007">
    <property type="entry name" value="Retrovirus-related Pol polyprotein from transposon 17.6-like Protein"/>
    <property type="match status" value="1"/>
</dbReference>
<keyword evidence="7" id="KW-0695">RNA-directed DNA polymerase</keyword>
<dbReference type="InterPro" id="IPR000477">
    <property type="entry name" value="RT_dom"/>
</dbReference>
<dbReference type="CDD" id="cd01647">
    <property type="entry name" value="RT_LTR"/>
    <property type="match status" value="1"/>
</dbReference>
<evidence type="ECO:0000313" key="10">
    <source>
        <dbReference type="EMBL" id="KAG8173911.1"/>
    </source>
</evidence>
<dbReference type="Gene3D" id="3.30.70.270">
    <property type="match status" value="2"/>
</dbReference>
<feature type="region of interest" description="Disordered" evidence="8">
    <location>
        <begin position="82"/>
        <end position="111"/>
    </location>
</feature>
<dbReference type="EMBL" id="JAFNEN010001434">
    <property type="protein sequence ID" value="KAG8173911.1"/>
    <property type="molecule type" value="Genomic_DNA"/>
</dbReference>
<evidence type="ECO:0000256" key="2">
    <source>
        <dbReference type="ARBA" id="ARBA00022679"/>
    </source>
</evidence>
<dbReference type="PANTHER" id="PTHR24559:SF438">
    <property type="entry name" value="PEPTIDASE A2 DOMAIN-CONTAINING PROTEIN"/>
    <property type="match status" value="1"/>
</dbReference>
<evidence type="ECO:0000256" key="6">
    <source>
        <dbReference type="ARBA" id="ARBA00022801"/>
    </source>
</evidence>
<feature type="compositionally biased region" description="Polar residues" evidence="8">
    <location>
        <begin position="158"/>
        <end position="167"/>
    </location>
</feature>
<evidence type="ECO:0000256" key="3">
    <source>
        <dbReference type="ARBA" id="ARBA00022695"/>
    </source>
</evidence>
<evidence type="ECO:0000256" key="5">
    <source>
        <dbReference type="ARBA" id="ARBA00022759"/>
    </source>
</evidence>
<evidence type="ECO:0000259" key="9">
    <source>
        <dbReference type="PROSITE" id="PS50878"/>
    </source>
</evidence>
<dbReference type="GO" id="GO:0004519">
    <property type="term" value="F:endonuclease activity"/>
    <property type="evidence" value="ECO:0007669"/>
    <property type="project" value="UniProtKB-KW"/>
</dbReference>
<comment type="caution">
    <text evidence="10">The sequence shown here is derived from an EMBL/GenBank/DDBJ whole genome shotgun (WGS) entry which is preliminary data.</text>
</comment>
<name>A0AAV6TR26_9ARAC</name>
<keyword evidence="4" id="KW-0540">Nuclease</keyword>
<keyword evidence="2" id="KW-0808">Transferase</keyword>
<dbReference type="GO" id="GO:0003964">
    <property type="term" value="F:RNA-directed DNA polymerase activity"/>
    <property type="evidence" value="ECO:0007669"/>
    <property type="project" value="UniProtKB-KW"/>
</dbReference>